<comment type="caution">
    <text evidence="9">The sequence shown here is derived from an EMBL/GenBank/DDBJ whole genome shotgun (WGS) entry which is preliminary data.</text>
</comment>
<protein>
    <recommendedName>
        <fullName evidence="11">Glucan 1,3-beta-glucosidase</fullName>
    </recommendedName>
</protein>
<dbReference type="Gene3D" id="2.160.20.10">
    <property type="entry name" value="Single-stranded right-handed beta-helix, Pectin lyase-like"/>
    <property type="match status" value="2"/>
</dbReference>
<dbReference type="EMBL" id="MU857649">
    <property type="protein sequence ID" value="KAK4247705.1"/>
    <property type="molecule type" value="Genomic_DNA"/>
</dbReference>
<dbReference type="Proteomes" id="UP001303647">
    <property type="component" value="Unassembled WGS sequence"/>
</dbReference>
<evidence type="ECO:0000256" key="2">
    <source>
        <dbReference type="ARBA" id="ARBA00022801"/>
    </source>
</evidence>
<evidence type="ECO:0000256" key="1">
    <source>
        <dbReference type="ARBA" id="ARBA00022670"/>
    </source>
</evidence>
<sequence>MKASFTFLMALANAAHVLASWSAIQQTGIVKGYSKVFQQKPPDPPPYMVDNTDNLSGQAPNKGKYNGPVWPYSGSFEGYMKRLHKGEITGAPAYPNATATLRNATLQGRQAGGYWLPSLAPLGKQPLASSDYVFYRDVTEYGASNKGDVDVSEAINAAIQDGDRCGMECGNTFHLGAIIYFPAGTYKICTPIIQLYYTQFIGDPHNRPIIKGCDNFTGIALMDTDPYIPNEAMPDGTGVNWYINQNQFFRQIRNFVFDLTEMPLETNENGQALVPTGIHWQVSQACSLQNLLFKMPEATTDDSITHVGIFTENGSGGFVSDLEFQGGAIGWRVGSQQYTARGLKFRNCITSIQMVWDWGFNWQDIEVNGGSIALNISGKGGVTGQGIGSISLIDSSINNVPVGILTRESSTDAPNIVIDNTVFNGVNAPVQIENGETLLSGSQKVDLWATGRRYTGGNGAFQTGHVVGRPTKPAALLGSDGKLFTRSRPQYEDLGVGSFLIATENGCSNDGTGDNTDAINSFLQKAVAAGQIAYFPAGIYSVQGTVNVPVNSRILGASWSQIQATGSYFSDMKKPQVVVKVGNEGDVGTLEITDMIFSVKGPTAGAVMVEWNVKESSHGAAGMWDTHIRVGGALGSDLDHANCPKFGFSEACITASLLLHVTPKSSGYFENVWAWVADHDNDMSLYWEFDKLASQISIYSGRGMLIESEGPCWFYGTGSEHTILYQYQLYNAKNIYMGHIQTETPYFQPEPVAPTPFEDSVALERFKGDPSFADCETDACREAWGLRIIDSEDVVVHSAGLYSWFVNYEQDCLDPENCQERIMQIRGSSRVAVFNVFTKGVTEISTGTSNSSTIWQSDNKQGYTTEISVYLPEDGTDNIVYLGPEIYTSHTAQCEAPCTFVLPPSSLASNTTLLIPPYTTSLEVGSSVGTTFVVTTTTITVTITPITTDKLPQSNVVATEGQSGAFDPSPSVQIPHSTVRVTKGDGETTERVITFPPWPHITNGPPDTWESQTGPWGPGGSGNLPLQPVGNPIPVTTRITGPTTAVFAWPAPPPTVVTCPPTTVPFESPATTITLPDCSGPATVSWACPPETTITVFGSSTGTFSAQCTPVTIIDIGPAPSEPFTWEDPPYTKPPVVLRCPPETRYIREVDAIITLSDCSGDTTLVWDCPPTKTVAIEAPTDRSFSLGCMLFTGTGEPLPTYTTWPPGELVWEEDEQGDDDDDNKTTCKLWFFWICISWGEIKIGGWRWNFPTGVFPPGPPPTIRWPSGITITGTIPGPWPPITIGNDNKITYPSEQPEQCTTQTADICATTTTLSITTSGSQTITSTHTESTCTTIIGCEVEDDDTTVTETTSCTGGPTVTLGRRDVVAEASPTAAVLHARADCPTVEADNSIIYPMDPYDVENLVDYLKLTKINPRDDNSPNWWSRTTQVQGGSFTAFFFVEGLTSTVLQDITRPGRKQFLKVADAYGIYAWNKEHYAGRSRDTPPPANRKPFWELSLMSVPPRGQWSDFWEPQNNPTTFRYEADDTYGRGQTIYMVEDGINADHPEFASSYTPPGGGRVERKRIRYLNAATFPEQNTGPANIEHGTEVASQAYGILLGLAKNAELVVVNNFNRDPVDKFNYIHERYLASLVEVLDDVLEKWPGNRGKVIINMSFGWLNDDIMPYMHSAHFDILYRLLKELDKLGAVLVAASHNSYQFASVKDKLDGWPSRFGDPNAEEGESIKNLIVVSGIDQNSRISMLNPYASWLALAPGYRVSVADASGGFNVDDGASLAAPLVAGTIAYWRGLNIPESSGWAAELQDPANVKKLVHYMHRRLDYQNFPIENEGDLLPRTGSRRFRYPFLWTGRVKGGDCLVDPTLEGCPPDMAGKRIADMQPRGADCAAGSAGRSSKRQDGDSCPLVLNPGSGDSSGEGGSITYAPGTPSPTCVSGCGTTCSGYYCVPQPTGMPPDYWDPEDPAHQITTPPPTSTATQSLPPISSCFSRTTTAICNGSGGQVACITSTVCAPESTCASYTPTTICNGSGGQVACITSSACATPTDEPYSGPGCATYTSTTMCNGSGGQATCITGEICLPTRAPCPAWPIVGKPMCPSDYPICIRPTTALLCARQPRQTAAPALAAVEARATALPTQPGTPTAVPSGRFFQRRQQQQQQQQEEDEEQKERKQPRIPEPMQDPDRHLTRSRDIEPVMMAAAAAAVEDGVSIDNNTMNAAAAHSAILGVRQEVPWGCGGHDTGGCTAYNTCDPEFCARVEKVSCVQAFVHIKMHPINTEMELVIYEDGEMVCERNIKCLTVSSPGCLVELAEDGEFDCGGGNKIATWGDGLSTVDYVSSKTDGRHYKLYLGQEGIDNYYPCPVTIRFWALCVDSDWAASEGLCRASSLSSASSSKLLDRRRNLGSWPLQLLEGVTTNATAPAS</sequence>
<dbReference type="Pfam" id="PF00082">
    <property type="entry name" value="Peptidase_S8"/>
    <property type="match status" value="1"/>
</dbReference>
<feature type="chain" id="PRO_5042964570" description="Glucan 1,3-beta-glucosidase" evidence="6">
    <location>
        <begin position="20"/>
        <end position="2417"/>
    </location>
</feature>
<evidence type="ECO:0000256" key="4">
    <source>
        <dbReference type="PROSITE-ProRule" id="PRU01240"/>
    </source>
</evidence>
<keyword evidence="2" id="KW-0378">Hydrolase</keyword>
<keyword evidence="10" id="KW-1185">Reference proteome</keyword>
<dbReference type="InterPro" id="IPR012334">
    <property type="entry name" value="Pectin_lyas_fold"/>
</dbReference>
<feature type="domain" description="Rhamnogalacturonase A/B/Epimerase-like pectate lyase" evidence="8">
    <location>
        <begin position="135"/>
        <end position="370"/>
    </location>
</feature>
<dbReference type="InterPro" id="IPR036852">
    <property type="entry name" value="Peptidase_S8/S53_dom_sf"/>
</dbReference>
<evidence type="ECO:0000256" key="5">
    <source>
        <dbReference type="SAM" id="MobiDB-lite"/>
    </source>
</evidence>
<dbReference type="InterPro" id="IPR011050">
    <property type="entry name" value="Pectin_lyase_fold/virulence"/>
</dbReference>
<reference evidence="9" key="2">
    <citation type="submission" date="2023-05" db="EMBL/GenBank/DDBJ databases">
        <authorList>
            <consortium name="Lawrence Berkeley National Laboratory"/>
            <person name="Steindorff A."/>
            <person name="Hensen N."/>
            <person name="Bonometti L."/>
            <person name="Westerberg I."/>
            <person name="Brannstrom I.O."/>
            <person name="Guillou S."/>
            <person name="Cros-Aarteil S."/>
            <person name="Calhoun S."/>
            <person name="Haridas S."/>
            <person name="Kuo A."/>
            <person name="Mondo S."/>
            <person name="Pangilinan J."/>
            <person name="Riley R."/>
            <person name="Labutti K."/>
            <person name="Andreopoulos B."/>
            <person name="Lipzen A."/>
            <person name="Chen C."/>
            <person name="Yanf M."/>
            <person name="Daum C."/>
            <person name="Ng V."/>
            <person name="Clum A."/>
            <person name="Ohm R."/>
            <person name="Martin F."/>
            <person name="Silar P."/>
            <person name="Natvig D."/>
            <person name="Lalanne C."/>
            <person name="Gautier V."/>
            <person name="Ament-Velasquez S.L."/>
            <person name="Kruys A."/>
            <person name="Hutchinson M.I."/>
            <person name="Powell A.J."/>
            <person name="Barry K."/>
            <person name="Miller A.N."/>
            <person name="Grigoriev I.V."/>
            <person name="Debuchy R."/>
            <person name="Gladieux P."/>
            <person name="Thoren M.H."/>
            <person name="Johannesson H."/>
        </authorList>
    </citation>
    <scope>NUCLEOTIDE SEQUENCE</scope>
    <source>
        <strain evidence="9">CBS 359.72</strain>
    </source>
</reference>
<feature type="signal peptide" evidence="6">
    <location>
        <begin position="1"/>
        <end position="19"/>
    </location>
</feature>
<name>A0AAN7CTL8_9PEZI</name>
<dbReference type="PANTHER" id="PTHR33928">
    <property type="entry name" value="POLYGALACTURONASE QRT3"/>
    <property type="match status" value="1"/>
</dbReference>
<comment type="similarity">
    <text evidence="4">Belongs to the peptidase S8 family.</text>
</comment>
<evidence type="ECO:0000259" key="8">
    <source>
        <dbReference type="Pfam" id="PF12708"/>
    </source>
</evidence>
<keyword evidence="6" id="KW-0732">Signal</keyword>
<keyword evidence="3" id="KW-0720">Serine protease</keyword>
<evidence type="ECO:0008006" key="11">
    <source>
        <dbReference type="Google" id="ProtNLM"/>
    </source>
</evidence>
<dbReference type="GO" id="GO:0006508">
    <property type="term" value="P:proteolysis"/>
    <property type="evidence" value="ECO:0007669"/>
    <property type="project" value="UniProtKB-KW"/>
</dbReference>
<organism evidence="9 10">
    <name type="scientific">Corynascus novoguineensis</name>
    <dbReference type="NCBI Taxonomy" id="1126955"/>
    <lineage>
        <taxon>Eukaryota</taxon>
        <taxon>Fungi</taxon>
        <taxon>Dikarya</taxon>
        <taxon>Ascomycota</taxon>
        <taxon>Pezizomycotina</taxon>
        <taxon>Sordariomycetes</taxon>
        <taxon>Sordariomycetidae</taxon>
        <taxon>Sordariales</taxon>
        <taxon>Chaetomiaceae</taxon>
        <taxon>Corynascus</taxon>
    </lineage>
</organism>
<dbReference type="Pfam" id="PF12708">
    <property type="entry name" value="Pect-lyase_RHGA_epim"/>
    <property type="match status" value="2"/>
</dbReference>
<dbReference type="PRINTS" id="PR00723">
    <property type="entry name" value="SUBTILISIN"/>
</dbReference>
<reference evidence="9" key="1">
    <citation type="journal article" date="2023" name="Mol. Phylogenet. Evol.">
        <title>Genome-scale phylogeny and comparative genomics of the fungal order Sordariales.</title>
        <authorList>
            <person name="Hensen N."/>
            <person name="Bonometti L."/>
            <person name="Westerberg I."/>
            <person name="Brannstrom I.O."/>
            <person name="Guillou S."/>
            <person name="Cros-Aarteil S."/>
            <person name="Calhoun S."/>
            <person name="Haridas S."/>
            <person name="Kuo A."/>
            <person name="Mondo S."/>
            <person name="Pangilinan J."/>
            <person name="Riley R."/>
            <person name="LaButti K."/>
            <person name="Andreopoulos B."/>
            <person name="Lipzen A."/>
            <person name="Chen C."/>
            <person name="Yan M."/>
            <person name="Daum C."/>
            <person name="Ng V."/>
            <person name="Clum A."/>
            <person name="Steindorff A."/>
            <person name="Ohm R.A."/>
            <person name="Martin F."/>
            <person name="Silar P."/>
            <person name="Natvig D.O."/>
            <person name="Lalanne C."/>
            <person name="Gautier V."/>
            <person name="Ament-Velasquez S.L."/>
            <person name="Kruys A."/>
            <person name="Hutchinson M.I."/>
            <person name="Powell A.J."/>
            <person name="Barry K."/>
            <person name="Miller A.N."/>
            <person name="Grigoriev I.V."/>
            <person name="Debuchy R."/>
            <person name="Gladieux P."/>
            <person name="Hiltunen Thoren M."/>
            <person name="Johannesson H."/>
        </authorList>
    </citation>
    <scope>NUCLEOTIDE SEQUENCE</scope>
    <source>
        <strain evidence="9">CBS 359.72</strain>
    </source>
</reference>
<evidence type="ECO:0000259" key="7">
    <source>
        <dbReference type="Pfam" id="PF00082"/>
    </source>
</evidence>
<feature type="domain" description="Peptidase S8/S53" evidence="7">
    <location>
        <begin position="1531"/>
        <end position="1797"/>
    </location>
</feature>
<evidence type="ECO:0000256" key="3">
    <source>
        <dbReference type="ARBA" id="ARBA00022825"/>
    </source>
</evidence>
<keyword evidence="1" id="KW-0645">Protease</keyword>
<feature type="region of interest" description="Disordered" evidence="5">
    <location>
        <begin position="2128"/>
        <end position="2181"/>
    </location>
</feature>
<dbReference type="GO" id="GO:0004650">
    <property type="term" value="F:polygalacturonase activity"/>
    <property type="evidence" value="ECO:0007669"/>
    <property type="project" value="InterPro"/>
</dbReference>
<feature type="region of interest" description="Disordered" evidence="5">
    <location>
        <begin position="962"/>
        <end position="987"/>
    </location>
</feature>
<dbReference type="PANTHER" id="PTHR33928:SF2">
    <property type="entry name" value="PECTATE LYASE SUPERFAMILY PROTEIN DOMAIN-CONTAINING PROTEIN-RELATED"/>
    <property type="match status" value="1"/>
</dbReference>
<proteinExistence type="inferred from homology"/>
<dbReference type="Gene3D" id="3.40.50.200">
    <property type="entry name" value="Peptidase S8/S53 domain"/>
    <property type="match status" value="1"/>
</dbReference>
<feature type="region of interest" description="Disordered" evidence="5">
    <location>
        <begin position="1881"/>
        <end position="1920"/>
    </location>
</feature>
<feature type="compositionally biased region" description="Polar residues" evidence="5">
    <location>
        <begin position="970"/>
        <end position="980"/>
    </location>
</feature>
<dbReference type="PROSITE" id="PS51892">
    <property type="entry name" value="SUBTILASE"/>
    <property type="match status" value="1"/>
</dbReference>
<evidence type="ECO:0000313" key="10">
    <source>
        <dbReference type="Proteomes" id="UP001303647"/>
    </source>
</evidence>
<dbReference type="InterPro" id="IPR000209">
    <property type="entry name" value="Peptidase_S8/S53_dom"/>
</dbReference>
<accession>A0AAN7CTL8</accession>
<dbReference type="CDD" id="cd23668">
    <property type="entry name" value="GH55_beta13glucanase-like"/>
    <property type="match status" value="1"/>
</dbReference>
<dbReference type="CDD" id="cd00306">
    <property type="entry name" value="Peptidases_S8_S53"/>
    <property type="match status" value="1"/>
</dbReference>
<dbReference type="InterPro" id="IPR015500">
    <property type="entry name" value="Peptidase_S8_subtilisin-rel"/>
</dbReference>
<feature type="domain" description="Rhamnogalacturonase A/B/Epimerase-like pectate lyase" evidence="8">
    <location>
        <begin position="503"/>
        <end position="568"/>
    </location>
</feature>
<gene>
    <name evidence="9" type="ORF">C7999DRAFT_31898</name>
</gene>
<dbReference type="InterPro" id="IPR024535">
    <property type="entry name" value="RHGA/B-epi-like_pectate_lyase"/>
</dbReference>
<dbReference type="InterPro" id="IPR039279">
    <property type="entry name" value="QRT3-like"/>
</dbReference>
<dbReference type="GO" id="GO:0004252">
    <property type="term" value="F:serine-type endopeptidase activity"/>
    <property type="evidence" value="ECO:0007669"/>
    <property type="project" value="InterPro"/>
</dbReference>
<dbReference type="SUPFAM" id="SSF52743">
    <property type="entry name" value="Subtilisin-like"/>
    <property type="match status" value="1"/>
</dbReference>
<evidence type="ECO:0000313" key="9">
    <source>
        <dbReference type="EMBL" id="KAK4247705.1"/>
    </source>
</evidence>
<dbReference type="SUPFAM" id="SSF51126">
    <property type="entry name" value="Pectin lyase-like"/>
    <property type="match status" value="2"/>
</dbReference>
<evidence type="ECO:0000256" key="6">
    <source>
        <dbReference type="SAM" id="SignalP"/>
    </source>
</evidence>
<comment type="caution">
    <text evidence="4">Lacks conserved residue(s) required for the propagation of feature annotation.</text>
</comment>